<keyword evidence="8 19" id="KW-0418">Kinase</keyword>
<dbReference type="SUPFAM" id="SSF55874">
    <property type="entry name" value="ATPase domain of HSP90 chaperone/DNA topoisomerase II/histidine kinase"/>
    <property type="match status" value="1"/>
</dbReference>
<keyword evidence="5" id="KW-0808">Transferase</keyword>
<sequence length="632" mass="69543">MASWKTVRLQRYAFAIVGVALVAAVRLLLDPWLTDRSAYMPYIVAIVGIALWLGEGPAILAALLGVAAGLMITHRSIFESRDLIEIALFVVTAAGIILMSRLVRRSNQRLKVAELAAEHRGAASEQLAVELNLLIDGAHGLAIYMLDPAGRVTIWNRGAERLKGWTEQEVLGKPSSLFYPREAIAAGKPEADIERARNEGRFEEEDWRVRKDGSEFLASVSWTALHGKDGGLRGFAKIVSDITEKRSADDQLRAHESQLNAILSTVPDAMVVIDEAGTMLSFSAAAEALFGYAEEEVLGRNVRMLMPSPDRERHDSYIQRYLETGEKRIIGKGRVVSGQRADGSSFPMELYIGEAVRGNERIFTGFIRDLTERRAVEDHMATLQAELIHVTRVSAMGTMASTLAHELNQPIAAVANYVEAVRDQMAQPQESEWPMMREALVEAASEALRAGQIVRRLREFVSRGEVEKTIESLPELVQEASALGLAGAREMGIAVHFDIDPLASPVLVDRVQIQQVLINLVRNACEAMAESAIKQLTIATRAAKDDLVEVIVSDTGCGMAPGVARQLFTAFVSTKPNGMGLGLSICRTIVEVNGGKIWMESRKGEGTDFHFTLIRAQAEEVYDREEIRSHHR</sequence>
<dbReference type="GO" id="GO:0006355">
    <property type="term" value="P:regulation of DNA-templated transcription"/>
    <property type="evidence" value="ECO:0007669"/>
    <property type="project" value="InterPro"/>
</dbReference>
<dbReference type="Gene3D" id="1.10.287.130">
    <property type="match status" value="1"/>
</dbReference>
<evidence type="ECO:0000313" key="20">
    <source>
        <dbReference type="Proteomes" id="UP000028411"/>
    </source>
</evidence>
<dbReference type="InterPro" id="IPR025201">
    <property type="entry name" value="KdpD_TM"/>
</dbReference>
<evidence type="ECO:0000256" key="1">
    <source>
        <dbReference type="ARBA" id="ARBA00000085"/>
    </source>
</evidence>
<dbReference type="Proteomes" id="UP000028411">
    <property type="component" value="Unassembled WGS sequence"/>
</dbReference>
<keyword evidence="9" id="KW-0067">ATP-binding</keyword>
<evidence type="ECO:0000256" key="2">
    <source>
        <dbReference type="ARBA" id="ARBA00004141"/>
    </source>
</evidence>
<dbReference type="InterPro" id="IPR003661">
    <property type="entry name" value="HisK_dim/P_dom"/>
</dbReference>
<keyword evidence="11" id="KW-0902">Two-component regulatory system</keyword>
<dbReference type="InterPro" id="IPR035965">
    <property type="entry name" value="PAS-like_dom_sf"/>
</dbReference>
<feature type="transmembrane region" description="Helical" evidence="15">
    <location>
        <begin position="83"/>
        <end position="103"/>
    </location>
</feature>
<evidence type="ECO:0000256" key="15">
    <source>
        <dbReference type="SAM" id="Phobius"/>
    </source>
</evidence>
<evidence type="ECO:0000256" key="6">
    <source>
        <dbReference type="ARBA" id="ARBA00022692"/>
    </source>
</evidence>
<dbReference type="InterPro" id="IPR036097">
    <property type="entry name" value="HisK_dim/P_sf"/>
</dbReference>
<evidence type="ECO:0000256" key="14">
    <source>
        <dbReference type="ARBA" id="ARBA00070616"/>
    </source>
</evidence>
<dbReference type="PRINTS" id="PR00344">
    <property type="entry name" value="BCTRLSENSOR"/>
</dbReference>
<dbReference type="GO" id="GO:0005524">
    <property type="term" value="F:ATP binding"/>
    <property type="evidence" value="ECO:0007669"/>
    <property type="project" value="UniProtKB-KW"/>
</dbReference>
<evidence type="ECO:0000256" key="9">
    <source>
        <dbReference type="ARBA" id="ARBA00022840"/>
    </source>
</evidence>
<dbReference type="PANTHER" id="PTHR43065:SF10">
    <property type="entry name" value="PEROXIDE STRESS-ACTIVATED HISTIDINE KINASE MAK3"/>
    <property type="match status" value="1"/>
</dbReference>
<dbReference type="InterPro" id="IPR038318">
    <property type="entry name" value="KdpD_sf"/>
</dbReference>
<protein>
    <recommendedName>
        <fullName evidence="14">Sensor protein FixL</fullName>
        <ecNumber evidence="3">2.7.13.3</ecNumber>
    </recommendedName>
</protein>
<proteinExistence type="predicted"/>
<dbReference type="SUPFAM" id="SSF55785">
    <property type="entry name" value="PYP-like sensor domain (PAS domain)"/>
    <property type="match status" value="2"/>
</dbReference>
<comment type="function">
    <text evidence="13">Putative oxygen sensor; modulates the activity of FixJ, a transcriptional activator of nitrogen fixation fixK gene. FixL probably acts as a kinase that phosphorylates FixJ.</text>
</comment>
<feature type="domain" description="PAS" evidence="17">
    <location>
        <begin position="255"/>
        <end position="325"/>
    </location>
</feature>
<dbReference type="SMART" id="SM00387">
    <property type="entry name" value="HATPase_c"/>
    <property type="match status" value="1"/>
</dbReference>
<dbReference type="EMBL" id="JFHR01000032">
    <property type="protein sequence ID" value="KEQ52905.1"/>
    <property type="molecule type" value="Genomic_DNA"/>
</dbReference>
<dbReference type="PANTHER" id="PTHR43065">
    <property type="entry name" value="SENSOR HISTIDINE KINASE"/>
    <property type="match status" value="1"/>
</dbReference>
<dbReference type="PROSITE" id="PS50112">
    <property type="entry name" value="PAS"/>
    <property type="match status" value="2"/>
</dbReference>
<dbReference type="CDD" id="cd00130">
    <property type="entry name" value="PAS"/>
    <property type="match status" value="2"/>
</dbReference>
<dbReference type="Pfam" id="PF00989">
    <property type="entry name" value="PAS"/>
    <property type="match status" value="1"/>
</dbReference>
<gene>
    <name evidence="19" type="ORF">BV95_02816</name>
</gene>
<evidence type="ECO:0000256" key="5">
    <source>
        <dbReference type="ARBA" id="ARBA00022679"/>
    </source>
</evidence>
<dbReference type="PROSITE" id="PS50113">
    <property type="entry name" value="PAC"/>
    <property type="match status" value="1"/>
</dbReference>
<keyword evidence="6 15" id="KW-0812">Transmembrane</keyword>
<dbReference type="InterPro" id="IPR000700">
    <property type="entry name" value="PAS-assoc_C"/>
</dbReference>
<dbReference type="SMART" id="SM00091">
    <property type="entry name" value="PAS"/>
    <property type="match status" value="2"/>
</dbReference>
<dbReference type="PATRIC" id="fig|46429.4.peg.2788"/>
<dbReference type="Pfam" id="PF13426">
    <property type="entry name" value="PAS_9"/>
    <property type="match status" value="1"/>
</dbReference>
<dbReference type="OrthoDB" id="9789238at2"/>
<organism evidence="19 20">
    <name type="scientific">Sphingobium chlorophenolicum</name>
    <dbReference type="NCBI Taxonomy" id="46429"/>
    <lineage>
        <taxon>Bacteria</taxon>
        <taxon>Pseudomonadati</taxon>
        <taxon>Pseudomonadota</taxon>
        <taxon>Alphaproteobacteria</taxon>
        <taxon>Sphingomonadales</taxon>
        <taxon>Sphingomonadaceae</taxon>
        <taxon>Sphingobium</taxon>
    </lineage>
</organism>
<evidence type="ECO:0000256" key="12">
    <source>
        <dbReference type="ARBA" id="ARBA00023136"/>
    </source>
</evidence>
<keyword evidence="12 15" id="KW-0472">Membrane</keyword>
<evidence type="ECO:0000313" key="19">
    <source>
        <dbReference type="EMBL" id="KEQ52905.1"/>
    </source>
</evidence>
<dbReference type="RefSeq" id="WP_037452946.1">
    <property type="nucleotide sequence ID" value="NZ_JFHR01000032.1"/>
</dbReference>
<dbReference type="Gene3D" id="6.10.250.2580">
    <property type="match status" value="1"/>
</dbReference>
<dbReference type="GO" id="GO:0016020">
    <property type="term" value="C:membrane"/>
    <property type="evidence" value="ECO:0007669"/>
    <property type="project" value="UniProtKB-SubCell"/>
</dbReference>
<dbReference type="InterPro" id="IPR005467">
    <property type="entry name" value="His_kinase_dom"/>
</dbReference>
<evidence type="ECO:0000256" key="4">
    <source>
        <dbReference type="ARBA" id="ARBA00022553"/>
    </source>
</evidence>
<evidence type="ECO:0000259" key="17">
    <source>
        <dbReference type="PROSITE" id="PS50112"/>
    </source>
</evidence>
<evidence type="ECO:0000259" key="16">
    <source>
        <dbReference type="PROSITE" id="PS50109"/>
    </source>
</evidence>
<feature type="domain" description="PAS" evidence="17">
    <location>
        <begin position="143"/>
        <end position="182"/>
    </location>
</feature>
<feature type="domain" description="Histidine kinase" evidence="16">
    <location>
        <begin position="402"/>
        <end position="617"/>
    </location>
</feature>
<keyword evidence="4" id="KW-0597">Phosphoprotein</keyword>
<dbReference type="SMART" id="SM00388">
    <property type="entry name" value="HisKA"/>
    <property type="match status" value="1"/>
</dbReference>
<feature type="domain" description="PAC" evidence="18">
    <location>
        <begin position="202"/>
        <end position="254"/>
    </location>
</feature>
<dbReference type="InterPro" id="IPR004358">
    <property type="entry name" value="Sig_transdc_His_kin-like_C"/>
</dbReference>
<dbReference type="FunFam" id="3.30.450.20:FF:000060">
    <property type="entry name" value="Sensor protein FixL"/>
    <property type="match status" value="1"/>
</dbReference>
<comment type="caution">
    <text evidence="19">The sequence shown here is derived from an EMBL/GenBank/DDBJ whole genome shotgun (WGS) entry which is preliminary data.</text>
</comment>
<comment type="catalytic activity">
    <reaction evidence="1">
        <text>ATP + protein L-histidine = ADP + protein N-phospho-L-histidine.</text>
        <dbReference type="EC" id="2.7.13.3"/>
    </reaction>
</comment>
<dbReference type="InterPro" id="IPR013767">
    <property type="entry name" value="PAS_fold"/>
</dbReference>
<dbReference type="CDD" id="cd00082">
    <property type="entry name" value="HisKA"/>
    <property type="match status" value="1"/>
</dbReference>
<dbReference type="eggNOG" id="COG4191">
    <property type="taxonomic scope" value="Bacteria"/>
</dbReference>
<evidence type="ECO:0000259" key="18">
    <source>
        <dbReference type="PROSITE" id="PS50113"/>
    </source>
</evidence>
<dbReference type="EC" id="2.7.13.3" evidence="3"/>
<dbReference type="Gene3D" id="1.20.120.620">
    <property type="entry name" value="Backbone structure of the membrane domain of e. Coli histidine kinase receptor kdpd"/>
    <property type="match status" value="1"/>
</dbReference>
<dbReference type="InterPro" id="IPR036890">
    <property type="entry name" value="HATPase_C_sf"/>
</dbReference>
<dbReference type="PROSITE" id="PS50109">
    <property type="entry name" value="HIS_KIN"/>
    <property type="match status" value="1"/>
</dbReference>
<keyword evidence="10 15" id="KW-1133">Transmembrane helix</keyword>
<dbReference type="SMART" id="SM00086">
    <property type="entry name" value="PAC"/>
    <property type="match status" value="2"/>
</dbReference>
<name>A0A081RCI2_SPHCR</name>
<dbReference type="Pfam" id="PF00512">
    <property type="entry name" value="HisKA"/>
    <property type="match status" value="1"/>
</dbReference>
<feature type="transmembrane region" description="Helical" evidence="15">
    <location>
        <begin position="12"/>
        <end position="29"/>
    </location>
</feature>
<dbReference type="AlphaFoldDB" id="A0A081RCI2"/>
<reference evidence="19 20" key="1">
    <citation type="submission" date="2014-02" db="EMBL/GenBank/DDBJ databases">
        <title>Whole genome sequence of Sphingobium chlorophenolicum NBRC 16172.</title>
        <authorList>
            <person name="Gan H.M."/>
            <person name="Gan H.Y."/>
            <person name="Chew T.H."/>
            <person name="Savka M.A."/>
        </authorList>
    </citation>
    <scope>NUCLEOTIDE SEQUENCE [LARGE SCALE GENOMIC DNA]</scope>
    <source>
        <strain evidence="19 20">NBRC 16172</strain>
    </source>
</reference>
<dbReference type="InterPro" id="IPR001610">
    <property type="entry name" value="PAC"/>
</dbReference>
<evidence type="ECO:0000256" key="7">
    <source>
        <dbReference type="ARBA" id="ARBA00022741"/>
    </source>
</evidence>
<evidence type="ECO:0000256" key="11">
    <source>
        <dbReference type="ARBA" id="ARBA00023012"/>
    </source>
</evidence>
<evidence type="ECO:0000256" key="8">
    <source>
        <dbReference type="ARBA" id="ARBA00022777"/>
    </source>
</evidence>
<evidence type="ECO:0000256" key="3">
    <source>
        <dbReference type="ARBA" id="ARBA00012438"/>
    </source>
</evidence>
<evidence type="ECO:0000256" key="10">
    <source>
        <dbReference type="ARBA" id="ARBA00022989"/>
    </source>
</evidence>
<dbReference type="GO" id="GO:0000155">
    <property type="term" value="F:phosphorelay sensor kinase activity"/>
    <property type="evidence" value="ECO:0007669"/>
    <property type="project" value="InterPro"/>
</dbReference>
<dbReference type="NCBIfam" id="TIGR00229">
    <property type="entry name" value="sensory_box"/>
    <property type="match status" value="2"/>
</dbReference>
<feature type="transmembrane region" description="Helical" evidence="15">
    <location>
        <begin position="41"/>
        <end position="71"/>
    </location>
</feature>
<evidence type="ECO:0000256" key="13">
    <source>
        <dbReference type="ARBA" id="ARBA00059827"/>
    </source>
</evidence>
<keyword evidence="7" id="KW-0547">Nucleotide-binding</keyword>
<dbReference type="Gene3D" id="3.30.565.10">
    <property type="entry name" value="Histidine kinase-like ATPase, C-terminal domain"/>
    <property type="match status" value="1"/>
</dbReference>
<dbReference type="Gene3D" id="3.30.450.20">
    <property type="entry name" value="PAS domain"/>
    <property type="match status" value="2"/>
</dbReference>
<dbReference type="SUPFAM" id="SSF47384">
    <property type="entry name" value="Homodimeric domain of signal transducing histidine kinase"/>
    <property type="match status" value="1"/>
</dbReference>
<dbReference type="Pfam" id="PF13493">
    <property type="entry name" value="DUF4118"/>
    <property type="match status" value="1"/>
</dbReference>
<dbReference type="Pfam" id="PF02518">
    <property type="entry name" value="HATPase_c"/>
    <property type="match status" value="1"/>
</dbReference>
<dbReference type="InterPro" id="IPR003594">
    <property type="entry name" value="HATPase_dom"/>
</dbReference>
<accession>A0A081RCI2</accession>
<dbReference type="InterPro" id="IPR000014">
    <property type="entry name" value="PAS"/>
</dbReference>
<comment type="subcellular location">
    <subcellularLocation>
        <location evidence="2">Membrane</location>
        <topology evidence="2">Multi-pass membrane protein</topology>
    </subcellularLocation>
</comment>